<dbReference type="PANTHER" id="PTHR21738:SF0">
    <property type="entry name" value="RIBOSOMAL RNA PROCESSING PROTEIN 36 HOMOLOG"/>
    <property type="match status" value="1"/>
</dbReference>
<evidence type="ECO:0000313" key="12">
    <source>
        <dbReference type="Proteomes" id="UP000187013"/>
    </source>
</evidence>
<name>A0A1Q3A7P2_ZYGRO</name>
<comment type="similarity">
    <text evidence="2 9">Belongs to the RRP36 family.</text>
</comment>
<feature type="compositionally biased region" description="Polar residues" evidence="10">
    <location>
        <begin position="221"/>
        <end position="231"/>
    </location>
</feature>
<keyword evidence="6 9" id="KW-0539">Nucleus</keyword>
<evidence type="ECO:0000256" key="2">
    <source>
        <dbReference type="ARBA" id="ARBA00009418"/>
    </source>
</evidence>
<feature type="region of interest" description="Disordered" evidence="10">
    <location>
        <begin position="213"/>
        <end position="234"/>
    </location>
</feature>
<comment type="subcellular location">
    <subcellularLocation>
        <location evidence="1 9">Nucleus</location>
        <location evidence="1 9">Nucleolus</location>
    </subcellularLocation>
</comment>
<dbReference type="InterPro" id="IPR009292">
    <property type="entry name" value="RRP36"/>
</dbReference>
<keyword evidence="7 9" id="KW-0687">Ribonucleoprotein</keyword>
<evidence type="ECO:0000256" key="7">
    <source>
        <dbReference type="ARBA" id="ARBA00023274"/>
    </source>
</evidence>
<evidence type="ECO:0000256" key="1">
    <source>
        <dbReference type="ARBA" id="ARBA00004604"/>
    </source>
</evidence>
<sequence length="303" mass="35699">MSYYFKNIKPGVESESDEGEDLERLLKRSNQDDVDESSDDELRTLSFGSLKKADTMMEEEEGSGSKSNRKLKDKPSRPPKPKSKPEFVPEQESQSEPESDSGSSDSEFFEEESSKKDGDKKKKKKKNKHAPAEQSAKKPVSRVREIPGLHISKNQNPKLYQDIRFDKSTGGPTDSSIIRRRYGFLDEYRQREIEEMESMLKDRKLISKLPPEEVESIGKRLQSTKSRLQTMKSRDLEHNIVKEYEESLNKDNKNKFHLKRSERRKLVQKWKFEHMKSKQREKVMERKRKKRLGKEFKQFEFNK</sequence>
<dbReference type="AlphaFoldDB" id="A0A1Q3A7P2"/>
<evidence type="ECO:0000256" key="8">
    <source>
        <dbReference type="ARBA" id="ARBA00025053"/>
    </source>
</evidence>
<keyword evidence="4 9" id="KW-0698">rRNA processing</keyword>
<dbReference type="GO" id="GO:0000462">
    <property type="term" value="P:maturation of SSU-rRNA from tricistronic rRNA transcript (SSU-rRNA, 5.8S rRNA, LSU-rRNA)"/>
    <property type="evidence" value="ECO:0007669"/>
    <property type="project" value="TreeGrafter"/>
</dbReference>
<evidence type="ECO:0000256" key="4">
    <source>
        <dbReference type="ARBA" id="ARBA00022552"/>
    </source>
</evidence>
<evidence type="ECO:0000313" key="11">
    <source>
        <dbReference type="EMBL" id="GAV51688.1"/>
    </source>
</evidence>
<evidence type="ECO:0000256" key="5">
    <source>
        <dbReference type="ARBA" id="ARBA00023054"/>
    </source>
</evidence>
<evidence type="ECO:0000256" key="6">
    <source>
        <dbReference type="ARBA" id="ARBA00023242"/>
    </source>
</evidence>
<dbReference type="GO" id="GO:0005730">
    <property type="term" value="C:nucleolus"/>
    <property type="evidence" value="ECO:0007669"/>
    <property type="project" value="UniProtKB-SubCell"/>
</dbReference>
<feature type="compositionally biased region" description="Basic and acidic residues" evidence="10">
    <location>
        <begin position="22"/>
        <end position="31"/>
    </location>
</feature>
<feature type="compositionally biased region" description="Basic residues" evidence="10">
    <location>
        <begin position="67"/>
        <end position="82"/>
    </location>
</feature>
<dbReference type="EMBL" id="BDGX01000032">
    <property type="protein sequence ID" value="GAV51688.1"/>
    <property type="molecule type" value="Genomic_DNA"/>
</dbReference>
<accession>A0A1Q3A7P2</accession>
<dbReference type="Proteomes" id="UP000187013">
    <property type="component" value="Unassembled WGS sequence"/>
</dbReference>
<dbReference type="PANTHER" id="PTHR21738">
    <property type="entry name" value="RIBOSOMAL RNA PROCESSING PROTEIN 36 HOMOLOG"/>
    <property type="match status" value="1"/>
</dbReference>
<dbReference type="GO" id="GO:0030686">
    <property type="term" value="C:90S preribosome"/>
    <property type="evidence" value="ECO:0007669"/>
    <property type="project" value="TreeGrafter"/>
</dbReference>
<keyword evidence="3 9" id="KW-0690">Ribosome biogenesis</keyword>
<reference evidence="11 12" key="1">
    <citation type="submission" date="2016-08" db="EMBL/GenBank/DDBJ databases">
        <title>Draft genome sequence of allopolyploid Zygosaccharomyces rouxii.</title>
        <authorList>
            <person name="Watanabe J."/>
            <person name="Uehara K."/>
            <person name="Mogi Y."/>
            <person name="Tsukioka Y."/>
        </authorList>
    </citation>
    <scope>NUCLEOTIDE SEQUENCE [LARGE SCALE GENOMIC DNA]</scope>
    <source>
        <strain evidence="11 12">NBRC 110957</strain>
    </source>
</reference>
<proteinExistence type="inferred from homology"/>
<comment type="function">
    <text evidence="8 9">Component of the 90S pre-ribosome involved in the maturation of rRNAs. Required for early cleavages of the pre-RNAs in the 40S ribosomal subunit maturation pathway.</text>
</comment>
<evidence type="ECO:0000256" key="10">
    <source>
        <dbReference type="SAM" id="MobiDB-lite"/>
    </source>
</evidence>
<evidence type="ECO:0000256" key="3">
    <source>
        <dbReference type="ARBA" id="ARBA00022517"/>
    </source>
</evidence>
<comment type="caution">
    <text evidence="11">The sequence shown here is derived from an EMBL/GenBank/DDBJ whole genome shotgun (WGS) entry which is preliminary data.</text>
</comment>
<feature type="region of interest" description="Disordered" evidence="10">
    <location>
        <begin position="1"/>
        <end position="157"/>
    </location>
</feature>
<keyword evidence="5" id="KW-0175">Coiled coil</keyword>
<evidence type="ECO:0000256" key="9">
    <source>
        <dbReference type="RuleBase" id="RU368027"/>
    </source>
</evidence>
<dbReference type="OrthoDB" id="448446at2759"/>
<dbReference type="Pfam" id="PF06102">
    <property type="entry name" value="RRP36"/>
    <property type="match status" value="1"/>
</dbReference>
<protein>
    <recommendedName>
        <fullName evidence="9">rRNA biogenesis protein RRP36</fullName>
    </recommendedName>
</protein>
<comment type="subunit">
    <text evidence="9">Associates with 90S and pre-40S pre-ribosomal particles.</text>
</comment>
<organism evidence="11 12">
    <name type="scientific">Zygosaccharomyces rouxii</name>
    <dbReference type="NCBI Taxonomy" id="4956"/>
    <lineage>
        <taxon>Eukaryota</taxon>
        <taxon>Fungi</taxon>
        <taxon>Dikarya</taxon>
        <taxon>Ascomycota</taxon>
        <taxon>Saccharomycotina</taxon>
        <taxon>Saccharomycetes</taxon>
        <taxon>Saccharomycetales</taxon>
        <taxon>Saccharomycetaceae</taxon>
        <taxon>Zygosaccharomyces</taxon>
    </lineage>
</organism>
<gene>
    <name evidence="11" type="ORF">ZYGR_0AF01590</name>
</gene>